<dbReference type="EMBL" id="JBBMER010000003">
    <property type="protein sequence ID" value="MEQ2379153.1"/>
    <property type="molecule type" value="Genomic_DNA"/>
</dbReference>
<comment type="caution">
    <text evidence="1">The sequence shown here is derived from an EMBL/GenBank/DDBJ whole genome shotgun (WGS) entry which is preliminary data.</text>
</comment>
<evidence type="ECO:0000313" key="2">
    <source>
        <dbReference type="Proteomes" id="UP001442364"/>
    </source>
</evidence>
<accession>A0ABV1BTS9</accession>
<gene>
    <name evidence="1" type="ORF">WMO14_04555</name>
</gene>
<dbReference type="Proteomes" id="UP001442364">
    <property type="component" value="Unassembled WGS sequence"/>
</dbReference>
<organism evidence="1 2">
    <name type="scientific">[Lactobacillus] rogosae</name>
    <dbReference type="NCBI Taxonomy" id="706562"/>
    <lineage>
        <taxon>Bacteria</taxon>
        <taxon>Bacillati</taxon>
        <taxon>Bacillota</taxon>
        <taxon>Clostridia</taxon>
        <taxon>Lachnospirales</taxon>
        <taxon>Lachnospiraceae</taxon>
        <taxon>Lachnospira</taxon>
    </lineage>
</organism>
<sequence length="204" mass="23391">MHFILPYFIIILIVIQLYLKKSTRSGSERSKKYWEREQKANSTRKQDISSLNYIKWDDTLPTIDNSLTLADILNNSPEALKAYNNIQTLKTEPMLNLSEYSNTDLKLKYGVANLDTLTQYEDSYTSFIKSLSELGHILIEHKDISDATAFLEYAVRIGSDIRLTYTDLYALYSEAGNASKIRQLRQYASLIKSVNKDLIVSAIN</sequence>
<protein>
    <submittedName>
        <fullName evidence="1">Uncharacterized protein</fullName>
    </submittedName>
</protein>
<dbReference type="RefSeq" id="WP_116444152.1">
    <property type="nucleotide sequence ID" value="NZ_JBBMER010000003.1"/>
</dbReference>
<evidence type="ECO:0000313" key="1">
    <source>
        <dbReference type="EMBL" id="MEQ2379153.1"/>
    </source>
</evidence>
<reference evidence="1 2" key="1">
    <citation type="submission" date="2024-03" db="EMBL/GenBank/DDBJ databases">
        <title>Human intestinal bacterial collection.</title>
        <authorList>
            <person name="Pauvert C."/>
            <person name="Hitch T.C.A."/>
            <person name="Clavel T."/>
        </authorList>
    </citation>
    <scope>NUCLEOTIDE SEQUENCE [LARGE SCALE GENOMIC DNA]</scope>
    <source>
        <strain evidence="1 2">CLA-AA-H255</strain>
    </source>
</reference>
<proteinExistence type="predicted"/>
<name>A0ABV1BTS9_9FIRM</name>
<keyword evidence="2" id="KW-1185">Reference proteome</keyword>